<keyword evidence="1" id="KW-0812">Transmembrane</keyword>
<dbReference type="InterPro" id="IPR021306">
    <property type="entry name" value="DUF2878"/>
</dbReference>
<dbReference type="Pfam" id="PF11086">
    <property type="entry name" value="DUF2878"/>
    <property type="match status" value="1"/>
</dbReference>
<keyword evidence="1" id="KW-1133">Transmembrane helix</keyword>
<dbReference type="GeneID" id="58894640"/>
<dbReference type="EMBL" id="UGHD01000003">
    <property type="protein sequence ID" value="STO98733.1"/>
    <property type="molecule type" value="Genomic_DNA"/>
</dbReference>
<dbReference type="KEGG" id="gho:AL542_01940"/>
<evidence type="ECO:0000313" key="3">
    <source>
        <dbReference type="Proteomes" id="UP000254512"/>
    </source>
</evidence>
<sequence length="178" mass="19650">MRIVIVSLAFNAYWFAAVLGQNDLLPFLVIALLVSVFIDRGVVKAVPLITLIGVLGDSVLTYAQVLNFNTPYIPLWLGMLWAGFAAFVWLVREWLFDKPRWLLISAGTVGGAMSYLGGEKLGSVTFSLPLPTTVAVLAVAWFLYTTIFLSLLKRLSRQGETCETTTQQVTETSLTEKD</sequence>
<feature type="transmembrane region" description="Helical" evidence="1">
    <location>
        <begin position="101"/>
        <end position="118"/>
    </location>
</feature>
<proteinExistence type="predicted"/>
<feature type="transmembrane region" description="Helical" evidence="1">
    <location>
        <begin position="45"/>
        <end position="65"/>
    </location>
</feature>
<keyword evidence="1" id="KW-0472">Membrane</keyword>
<dbReference type="Proteomes" id="UP000254512">
    <property type="component" value="Unassembled WGS sequence"/>
</dbReference>
<reference evidence="2 3" key="1">
    <citation type="submission" date="2018-06" db="EMBL/GenBank/DDBJ databases">
        <authorList>
            <consortium name="Pathogen Informatics"/>
            <person name="Doyle S."/>
        </authorList>
    </citation>
    <scope>NUCLEOTIDE SEQUENCE [LARGE SCALE GENOMIC DNA]</scope>
    <source>
        <strain evidence="2 3">NCTC11645</strain>
    </source>
</reference>
<gene>
    <name evidence="2" type="ORF">NCTC11645_03721</name>
</gene>
<dbReference type="RefSeq" id="WP_005502538.1">
    <property type="nucleotide sequence ID" value="NZ_CP014055.2"/>
</dbReference>
<organism evidence="2 3">
    <name type="scientific">Grimontia hollisae</name>
    <name type="common">Vibrio hollisae</name>
    <dbReference type="NCBI Taxonomy" id="673"/>
    <lineage>
        <taxon>Bacteria</taxon>
        <taxon>Pseudomonadati</taxon>
        <taxon>Pseudomonadota</taxon>
        <taxon>Gammaproteobacteria</taxon>
        <taxon>Vibrionales</taxon>
        <taxon>Vibrionaceae</taxon>
        <taxon>Grimontia</taxon>
    </lineage>
</organism>
<evidence type="ECO:0000313" key="2">
    <source>
        <dbReference type="EMBL" id="STO98733.1"/>
    </source>
</evidence>
<feature type="transmembrane region" description="Helical" evidence="1">
    <location>
        <begin position="12"/>
        <end position="38"/>
    </location>
</feature>
<protein>
    <submittedName>
        <fullName evidence="2">Protein of uncharacterized function (DUF2878)</fullName>
    </submittedName>
</protein>
<feature type="transmembrane region" description="Helical" evidence="1">
    <location>
        <begin position="71"/>
        <end position="89"/>
    </location>
</feature>
<evidence type="ECO:0000256" key="1">
    <source>
        <dbReference type="SAM" id="Phobius"/>
    </source>
</evidence>
<name>A0A377JAD9_GRIHO</name>
<accession>A0A377JAD9</accession>
<dbReference type="AlphaFoldDB" id="A0A377JAD9"/>
<feature type="transmembrane region" description="Helical" evidence="1">
    <location>
        <begin position="130"/>
        <end position="152"/>
    </location>
</feature>
<dbReference type="STRING" id="673.AL542_01940"/>